<name>A0AAQ2C477_9MICO</name>
<evidence type="ECO:0000313" key="7">
    <source>
        <dbReference type="Proteomes" id="UP000297403"/>
    </source>
</evidence>
<feature type="binding site" evidence="4">
    <location>
        <position position="282"/>
    </location>
    <ligand>
        <name>1D-myo-inositol 2-(L-cysteinylamino)-2-deoxy-alpha-D-glucopyranoside</name>
        <dbReference type="ChEBI" id="CHEBI:58887"/>
    </ligand>
</feature>
<keyword evidence="7" id="KW-1185">Reference proteome</keyword>
<dbReference type="PROSITE" id="PS51186">
    <property type="entry name" value="GNAT"/>
    <property type="match status" value="2"/>
</dbReference>
<evidence type="ECO:0000256" key="3">
    <source>
        <dbReference type="ARBA" id="ARBA00023315"/>
    </source>
</evidence>
<comment type="caution">
    <text evidence="4">Lacks conserved residue(s) required for the propagation of feature annotation.</text>
</comment>
<keyword evidence="1 4" id="KW-0808">Transferase</keyword>
<comment type="subunit">
    <text evidence="4">Monomer.</text>
</comment>
<feature type="binding site" evidence="4">
    <location>
        <begin position="255"/>
        <end position="261"/>
    </location>
    <ligand>
        <name>acetyl-CoA</name>
        <dbReference type="ChEBI" id="CHEBI:57288"/>
        <label>2</label>
    </ligand>
</feature>
<dbReference type="InterPro" id="IPR016181">
    <property type="entry name" value="Acyl_CoA_acyltransferase"/>
</dbReference>
<keyword evidence="3 4" id="KW-0012">Acyltransferase</keyword>
<dbReference type="InterPro" id="IPR000182">
    <property type="entry name" value="GNAT_dom"/>
</dbReference>
<reference evidence="6 7" key="1">
    <citation type="submission" date="2019-03" db="EMBL/GenBank/DDBJ databases">
        <title>Genomics of glacier-inhabiting Cryobacterium strains.</title>
        <authorList>
            <person name="Liu Q."/>
            <person name="Xin Y.-H."/>
        </authorList>
    </citation>
    <scope>NUCLEOTIDE SEQUENCE [LARGE SCALE GENOMIC DNA]</scope>
    <source>
        <strain evidence="7">TMT1-22</strain>
    </source>
</reference>
<comment type="similarity">
    <text evidence="4">Belongs to the acetyltransferase family. MshD subfamily.</text>
</comment>
<feature type="binding site" evidence="4">
    <location>
        <begin position="82"/>
        <end position="84"/>
    </location>
    <ligand>
        <name>acetyl-CoA</name>
        <dbReference type="ChEBI" id="CHEBI:57288"/>
        <label>1</label>
    </ligand>
</feature>
<proteinExistence type="inferred from homology"/>
<feature type="binding site" evidence="4">
    <location>
        <position position="235"/>
    </location>
    <ligand>
        <name>1D-myo-inositol 2-(L-cysteinylamino)-2-deoxy-alpha-D-glucopyranoside</name>
        <dbReference type="ChEBI" id="CHEBI:58887"/>
    </ligand>
</feature>
<dbReference type="Proteomes" id="UP000297403">
    <property type="component" value="Unassembled WGS sequence"/>
</dbReference>
<feature type="binding site" evidence="4">
    <location>
        <position position="244"/>
    </location>
    <ligand>
        <name>1D-myo-inositol 2-(L-cysteinylamino)-2-deoxy-alpha-D-glucopyranoside</name>
        <dbReference type="ChEBI" id="CHEBI:58887"/>
    </ligand>
</feature>
<evidence type="ECO:0000259" key="5">
    <source>
        <dbReference type="PROSITE" id="PS51186"/>
    </source>
</evidence>
<dbReference type="InterPro" id="IPR017813">
    <property type="entry name" value="Mycothiol_AcTrfase"/>
</dbReference>
<sequence length="313" mass="33461">MAFIRSATNLSDPAFAAEFDRVAAAATAHDDYQPFNEQARFDLASGRRTPFLVTSGDADTHPGDADTGVVGAGIIGAGELDLVIDPAARRLGHGGDALGRLLTDAPGDLRLWSHGDHPAARALAERFGFAAERTLLQLRKDLTAAPPVPDGADPANPAHLAHPADGIVIEAFRPGTHDADWVALNALVFASHPEQGLITEQDLAARQAESWFDAGDFLLAREAASGRLLGYNWLKVEPGSPVGEIYVIGVHPDAAGRGLGRRLMQAGLDRLRERGCSTVDLYVEADSVAAVNLYRSLGFTDRTVDVQYHRHIR</sequence>
<keyword evidence="2 4" id="KW-0677">Repeat</keyword>
<feature type="domain" description="N-acetyltransferase" evidence="5">
    <location>
        <begin position="170"/>
        <end position="313"/>
    </location>
</feature>
<dbReference type="GO" id="GO:0035447">
    <property type="term" value="F:mycothiol synthase activity"/>
    <property type="evidence" value="ECO:0007669"/>
    <property type="project" value="UniProtKB-UniRule"/>
</dbReference>
<evidence type="ECO:0000256" key="2">
    <source>
        <dbReference type="ARBA" id="ARBA00022737"/>
    </source>
</evidence>
<dbReference type="Pfam" id="PF00583">
    <property type="entry name" value="Acetyltransf_1"/>
    <property type="match status" value="1"/>
</dbReference>
<comment type="function">
    <text evidence="4">Catalyzes the transfer of acetyl from acetyl-CoA to desacetylmycothiol (Cys-GlcN-Ins) to form mycothiol.</text>
</comment>
<dbReference type="PANTHER" id="PTHR43877">
    <property type="entry name" value="AMINOALKYLPHOSPHONATE N-ACETYLTRANSFERASE-RELATED-RELATED"/>
    <property type="match status" value="1"/>
</dbReference>
<evidence type="ECO:0000256" key="1">
    <source>
        <dbReference type="ARBA" id="ARBA00022679"/>
    </source>
</evidence>
<accession>A0AAQ2C477</accession>
<dbReference type="PIRSF" id="PIRSF021524">
    <property type="entry name" value="MSH_acetyltransferase"/>
    <property type="match status" value="1"/>
</dbReference>
<dbReference type="EC" id="2.3.1.189" evidence="4"/>
<dbReference type="CDD" id="cd04301">
    <property type="entry name" value="NAT_SF"/>
    <property type="match status" value="1"/>
</dbReference>
<feature type="binding site" evidence="4">
    <location>
        <position position="37"/>
    </location>
    <ligand>
        <name>1D-myo-inositol 2-(L-cysteinylamino)-2-deoxy-alpha-D-glucopyranoside</name>
        <dbReference type="ChEBI" id="CHEBI:58887"/>
    </ligand>
</feature>
<dbReference type="NCBIfam" id="TIGR03448">
    <property type="entry name" value="mycothiol_MshD"/>
    <property type="match status" value="1"/>
</dbReference>
<dbReference type="SUPFAM" id="SSF55729">
    <property type="entry name" value="Acyl-CoA N-acyltransferases (Nat)"/>
    <property type="match status" value="1"/>
</dbReference>
<evidence type="ECO:0000256" key="4">
    <source>
        <dbReference type="HAMAP-Rule" id="MF_01698"/>
    </source>
</evidence>
<dbReference type="EMBL" id="SOFY01000074">
    <property type="protein sequence ID" value="TFC42797.1"/>
    <property type="molecule type" value="Genomic_DNA"/>
</dbReference>
<dbReference type="RefSeq" id="WP_134365293.1">
    <property type="nucleotide sequence ID" value="NZ_SOFY01000074.1"/>
</dbReference>
<dbReference type="GO" id="GO:0010125">
    <property type="term" value="P:mycothiol biosynthetic process"/>
    <property type="evidence" value="ECO:0007669"/>
    <property type="project" value="UniProtKB-UniRule"/>
</dbReference>
<comment type="catalytic activity">
    <reaction evidence="4">
        <text>1D-myo-inositol 2-(L-cysteinylamino)-2-deoxy-alpha-D-glucopyranoside + acetyl-CoA = mycothiol + CoA + H(+)</text>
        <dbReference type="Rhea" id="RHEA:26172"/>
        <dbReference type="ChEBI" id="CHEBI:15378"/>
        <dbReference type="ChEBI" id="CHEBI:16768"/>
        <dbReference type="ChEBI" id="CHEBI:57287"/>
        <dbReference type="ChEBI" id="CHEBI:57288"/>
        <dbReference type="ChEBI" id="CHEBI:58887"/>
        <dbReference type="EC" id="2.3.1.189"/>
    </reaction>
</comment>
<dbReference type="InterPro" id="IPR050832">
    <property type="entry name" value="Bact_Acetyltransf"/>
</dbReference>
<comment type="caution">
    <text evidence="6">The sequence shown here is derived from an EMBL/GenBank/DDBJ whole genome shotgun (WGS) entry which is preliminary data.</text>
</comment>
<organism evidence="6 7">
    <name type="scientific">Cryobacterium shii</name>
    <dbReference type="NCBI Taxonomy" id="1259235"/>
    <lineage>
        <taxon>Bacteria</taxon>
        <taxon>Bacillati</taxon>
        <taxon>Actinomycetota</taxon>
        <taxon>Actinomycetes</taxon>
        <taxon>Micrococcales</taxon>
        <taxon>Microbacteriaceae</taxon>
        <taxon>Cryobacterium</taxon>
    </lineage>
</organism>
<gene>
    <name evidence="4 6" type="primary">mshD</name>
    <name evidence="6" type="ORF">E3O49_13740</name>
</gene>
<dbReference type="HAMAP" id="MF_01698">
    <property type="entry name" value="MshD"/>
    <property type="match status" value="1"/>
</dbReference>
<feature type="binding site" evidence="4">
    <location>
        <begin position="248"/>
        <end position="250"/>
    </location>
    <ligand>
        <name>acetyl-CoA</name>
        <dbReference type="ChEBI" id="CHEBI:57288"/>
        <label>2</label>
    </ligand>
</feature>
<dbReference type="Gene3D" id="3.40.630.30">
    <property type="match status" value="1"/>
</dbReference>
<protein>
    <recommendedName>
        <fullName evidence="4">Mycothiol acetyltransferase</fullName>
        <shortName evidence="4">MSH acetyltransferase</shortName>
        <ecNumber evidence="4">2.3.1.189</ecNumber>
    </recommendedName>
    <alternativeName>
        <fullName evidence="4">Mycothiol synthase</fullName>
    </alternativeName>
</protein>
<feature type="domain" description="N-acetyltransferase" evidence="5">
    <location>
        <begin position="2"/>
        <end position="149"/>
    </location>
</feature>
<dbReference type="AlphaFoldDB" id="A0AAQ2C477"/>
<evidence type="ECO:0000313" key="6">
    <source>
        <dbReference type="EMBL" id="TFC42797.1"/>
    </source>
</evidence>
<feature type="binding site" evidence="4">
    <location>
        <position position="194"/>
    </location>
    <ligand>
        <name>1D-myo-inositol 2-(L-cysteinylamino)-2-deoxy-alpha-D-glucopyranoside</name>
        <dbReference type="ChEBI" id="CHEBI:58887"/>
    </ligand>
</feature>